<dbReference type="PRINTS" id="PR00133">
    <property type="entry name" value="GLHYDRLASE3"/>
</dbReference>
<reference evidence="7" key="1">
    <citation type="journal article" date="2014" name="Int. J. Syst. Evol. Microbiol.">
        <title>Complete genome sequence of Corynebacterium casei LMG S-19264T (=DSM 44701T), isolated from a smear-ripened cheese.</title>
        <authorList>
            <consortium name="US DOE Joint Genome Institute (JGI-PGF)"/>
            <person name="Walter F."/>
            <person name="Albersmeier A."/>
            <person name="Kalinowski J."/>
            <person name="Ruckert C."/>
        </authorList>
    </citation>
    <scope>NUCLEOTIDE SEQUENCE</scope>
    <source>
        <strain evidence="7">CGMCC 1.15290</strain>
    </source>
</reference>
<dbReference type="GO" id="GO:0005975">
    <property type="term" value="P:carbohydrate metabolic process"/>
    <property type="evidence" value="ECO:0007669"/>
    <property type="project" value="InterPro"/>
</dbReference>
<dbReference type="Pfam" id="PF14310">
    <property type="entry name" value="Fn3-like"/>
    <property type="match status" value="1"/>
</dbReference>
<dbReference type="Proteomes" id="UP000627292">
    <property type="component" value="Unassembled WGS sequence"/>
</dbReference>
<comment type="similarity">
    <text evidence="1 4">Belongs to the glycosyl hydrolase 3 family.</text>
</comment>
<dbReference type="GO" id="GO:0008422">
    <property type="term" value="F:beta-glucosidase activity"/>
    <property type="evidence" value="ECO:0007669"/>
    <property type="project" value="UniProtKB-ARBA"/>
</dbReference>
<dbReference type="Pfam" id="PF07691">
    <property type="entry name" value="PA14"/>
    <property type="match status" value="1"/>
</dbReference>
<dbReference type="InterPro" id="IPR001764">
    <property type="entry name" value="Glyco_hydro_3_N"/>
</dbReference>
<dbReference type="SMART" id="SM01217">
    <property type="entry name" value="Fn3_like"/>
    <property type="match status" value="1"/>
</dbReference>
<evidence type="ECO:0000313" key="8">
    <source>
        <dbReference type="Proteomes" id="UP000627292"/>
    </source>
</evidence>
<evidence type="ECO:0000256" key="2">
    <source>
        <dbReference type="ARBA" id="ARBA00022801"/>
    </source>
</evidence>
<dbReference type="InterPro" id="IPR002772">
    <property type="entry name" value="Glyco_hydro_3_C"/>
</dbReference>
<feature type="chain" id="PRO_5037594402" evidence="5">
    <location>
        <begin position="21"/>
        <end position="889"/>
    </location>
</feature>
<feature type="signal peptide" evidence="5">
    <location>
        <begin position="1"/>
        <end position="20"/>
    </location>
</feature>
<dbReference type="InterPro" id="IPR019800">
    <property type="entry name" value="Glyco_hydro_3_AS"/>
</dbReference>
<dbReference type="Gene3D" id="3.40.50.1700">
    <property type="entry name" value="Glycoside hydrolase family 3 C-terminal domain"/>
    <property type="match status" value="2"/>
</dbReference>
<dbReference type="Pfam" id="PF01915">
    <property type="entry name" value="Glyco_hydro_3_C"/>
    <property type="match status" value="1"/>
</dbReference>
<sequence length="889" mass="98413">MNRKTLLLSLLVPFCSVAWPQAPLPLYKDAKQPVELRVRDLLQRMTPDEKFWQLFMIPGGLQEGMDQFKNGIFGLQVNTTSLQGGAAVQLMSYGQQGDAVQIAHEINELQRFFTTQTRLGIPIIPFDEALHGLVRAQATVFPQAIGLAATWDTALVGRVAKTIAWETKSRGIRQVLTPVVNIASDVRWGRTEETYGEDPYLVSEMGVAFVNAFEQLGIVTTPKHFIANVGDGGRDSYPIHYNERLMREIYLPPFLACIQRGKSRSVMTAYNSVDGSPATAHHYLLNEILKREWNFPGFVISDAAAVGGANVLHFTAGGYGASTAMALNNGLDVIFQTDYKHYPLFKDAFDKGWIRSTAIDSAVARVLRVKFELGLFENPFVKEEEAALYVNKPEHRRLARQAARESIVLLKNDNGVLPFNKHIRSLAVIGEDAAVARLGGYSGAGTHSVSILEGLRKKLPDTKIHYAPGPGRNWTDYAVVPATALSHSKEGEREKGLHASYYNNITATGTPQLKRTDEAVDFRWTLFAPDTSLYYDFFSAEWNGFIESPVSGNILLGIEGNDGYKLYVDEKLLIDTWDKASYDTLMKPVAMLKGRAYKIKLIYHESSGSARVKLIWDVGVKHNAEALIQDAVKIAQAADAIVVAVGIEEGEFRDRGKLALPGRQEALVQALSATKKPLAVIITGGSAVTMSSWIHQVPAILDIWYAGEEGGNAVADVLVGDYNPAGRLPFTFPVSEGQLPLVYNHKPAGRGDDYDNLTGKPLFPFGYGLSYTRFQYNNLHFTRQALQMGDSTEAVFTIKNIGERAGDEVVQLYIHDEVASVARPVKELKGFQRIHLKPGEEKELRFWITPAMLSMYNADMKLVVEPGAFRIMIGSSSQAVQLRQLIQVK</sequence>
<dbReference type="SUPFAM" id="SSF52279">
    <property type="entry name" value="Beta-D-glucan exohydrolase, C-terminal domain"/>
    <property type="match status" value="1"/>
</dbReference>
<dbReference type="InterPro" id="IPR017853">
    <property type="entry name" value="GH"/>
</dbReference>
<dbReference type="Gene3D" id="3.20.20.300">
    <property type="entry name" value="Glycoside hydrolase, family 3, N-terminal domain"/>
    <property type="match status" value="1"/>
</dbReference>
<evidence type="ECO:0000256" key="5">
    <source>
        <dbReference type="SAM" id="SignalP"/>
    </source>
</evidence>
<dbReference type="InterPro" id="IPR036962">
    <property type="entry name" value="Glyco_hydro_3_N_sf"/>
</dbReference>
<dbReference type="Pfam" id="PF00933">
    <property type="entry name" value="Glyco_hydro_3"/>
    <property type="match status" value="1"/>
</dbReference>
<evidence type="ECO:0000256" key="4">
    <source>
        <dbReference type="RuleBase" id="RU361161"/>
    </source>
</evidence>
<evidence type="ECO:0000259" key="6">
    <source>
        <dbReference type="PROSITE" id="PS51820"/>
    </source>
</evidence>
<dbReference type="PANTHER" id="PTHR42715:SF10">
    <property type="entry name" value="BETA-GLUCOSIDASE"/>
    <property type="match status" value="1"/>
</dbReference>
<keyword evidence="5" id="KW-0732">Signal</keyword>
<keyword evidence="2 4" id="KW-0378">Hydrolase</keyword>
<dbReference type="InterPro" id="IPR036881">
    <property type="entry name" value="Glyco_hydro_3_C_sf"/>
</dbReference>
<keyword evidence="3" id="KW-0119">Carbohydrate metabolism</keyword>
<dbReference type="AlphaFoldDB" id="A0A917MXH8"/>
<reference evidence="7" key="2">
    <citation type="submission" date="2020-09" db="EMBL/GenBank/DDBJ databases">
        <authorList>
            <person name="Sun Q."/>
            <person name="Zhou Y."/>
        </authorList>
    </citation>
    <scope>NUCLEOTIDE SEQUENCE</scope>
    <source>
        <strain evidence="7">CGMCC 1.15290</strain>
    </source>
</reference>
<dbReference type="SMART" id="SM00758">
    <property type="entry name" value="PA14"/>
    <property type="match status" value="1"/>
</dbReference>
<dbReference type="Gene3D" id="2.60.40.10">
    <property type="entry name" value="Immunoglobulins"/>
    <property type="match status" value="1"/>
</dbReference>
<dbReference type="InterPro" id="IPR037524">
    <property type="entry name" value="PA14/GLEYA"/>
</dbReference>
<evidence type="ECO:0000256" key="3">
    <source>
        <dbReference type="ARBA" id="ARBA00023277"/>
    </source>
</evidence>
<gene>
    <name evidence="7" type="ORF">GCM10011379_39060</name>
</gene>
<dbReference type="FunFam" id="2.60.40.10:FF:000495">
    <property type="entry name" value="Periplasmic beta-glucosidase"/>
    <property type="match status" value="1"/>
</dbReference>
<dbReference type="PROSITE" id="PS51820">
    <property type="entry name" value="PA14"/>
    <property type="match status" value="1"/>
</dbReference>
<evidence type="ECO:0000256" key="1">
    <source>
        <dbReference type="ARBA" id="ARBA00005336"/>
    </source>
</evidence>
<comment type="caution">
    <text evidence="7">The sequence shown here is derived from an EMBL/GenBank/DDBJ whole genome shotgun (WGS) entry which is preliminary data.</text>
</comment>
<dbReference type="PROSITE" id="PS00775">
    <property type="entry name" value="GLYCOSYL_HYDROL_F3"/>
    <property type="match status" value="1"/>
</dbReference>
<keyword evidence="8" id="KW-1185">Reference proteome</keyword>
<proteinExistence type="inferred from homology"/>
<dbReference type="InterPro" id="IPR013783">
    <property type="entry name" value="Ig-like_fold"/>
</dbReference>
<dbReference type="SUPFAM" id="SSF51445">
    <property type="entry name" value="(Trans)glycosidases"/>
    <property type="match status" value="1"/>
</dbReference>
<dbReference type="InterPro" id="IPR011658">
    <property type="entry name" value="PA14_dom"/>
</dbReference>
<feature type="domain" description="PA14" evidence="6">
    <location>
        <begin position="492"/>
        <end position="632"/>
    </location>
</feature>
<accession>A0A917MXH8</accession>
<evidence type="ECO:0000313" key="7">
    <source>
        <dbReference type="EMBL" id="GGH75462.1"/>
    </source>
</evidence>
<keyword evidence="4" id="KW-0326">Glycosidase</keyword>
<protein>
    <submittedName>
        <fullName evidence="7">Glucan 1,4-alpha-glucosidase</fullName>
    </submittedName>
</protein>
<dbReference type="InterPro" id="IPR050288">
    <property type="entry name" value="Cellulose_deg_GH3"/>
</dbReference>
<name>A0A917MXH8_9BACT</name>
<dbReference type="PANTHER" id="PTHR42715">
    <property type="entry name" value="BETA-GLUCOSIDASE"/>
    <property type="match status" value="1"/>
</dbReference>
<dbReference type="RefSeq" id="WP_188955473.1">
    <property type="nucleotide sequence ID" value="NZ_BMIB01000004.1"/>
</dbReference>
<dbReference type="EMBL" id="BMIB01000004">
    <property type="protein sequence ID" value="GGH75462.1"/>
    <property type="molecule type" value="Genomic_DNA"/>
</dbReference>
<organism evidence="7 8">
    <name type="scientific">Filimonas zeae</name>
    <dbReference type="NCBI Taxonomy" id="1737353"/>
    <lineage>
        <taxon>Bacteria</taxon>
        <taxon>Pseudomonadati</taxon>
        <taxon>Bacteroidota</taxon>
        <taxon>Chitinophagia</taxon>
        <taxon>Chitinophagales</taxon>
        <taxon>Chitinophagaceae</taxon>
        <taxon>Filimonas</taxon>
    </lineage>
</organism>
<dbReference type="InterPro" id="IPR026891">
    <property type="entry name" value="Fn3-like"/>
</dbReference>